<dbReference type="GO" id="GO:0005507">
    <property type="term" value="F:copper ion binding"/>
    <property type="evidence" value="ECO:0007669"/>
    <property type="project" value="InterPro"/>
</dbReference>
<evidence type="ECO:0000313" key="7">
    <source>
        <dbReference type="Proteomes" id="UP000265366"/>
    </source>
</evidence>
<dbReference type="InterPro" id="IPR045087">
    <property type="entry name" value="Cu-oxidase_fam"/>
</dbReference>
<dbReference type="CDD" id="cd13890">
    <property type="entry name" value="CuRO_3_CueO_FtsP"/>
    <property type="match status" value="1"/>
</dbReference>
<evidence type="ECO:0000313" key="6">
    <source>
        <dbReference type="EMBL" id="RIV79107.1"/>
    </source>
</evidence>
<dbReference type="SUPFAM" id="SSF49503">
    <property type="entry name" value="Cupredoxins"/>
    <property type="match status" value="3"/>
</dbReference>
<protein>
    <submittedName>
        <fullName evidence="6">Oxidase</fullName>
    </submittedName>
</protein>
<organism evidence="6 7">
    <name type="scientific">Aurantiacibacter xanthus</name>
    <dbReference type="NCBI Taxonomy" id="1784712"/>
    <lineage>
        <taxon>Bacteria</taxon>
        <taxon>Pseudomonadati</taxon>
        <taxon>Pseudomonadota</taxon>
        <taxon>Alphaproteobacteria</taxon>
        <taxon>Sphingomonadales</taxon>
        <taxon>Erythrobacteraceae</taxon>
        <taxon>Aurantiacibacter</taxon>
    </lineage>
</organism>
<dbReference type="RefSeq" id="WP_119595037.1">
    <property type="nucleotide sequence ID" value="NZ_QXFM01000146.1"/>
</dbReference>
<feature type="domain" description="Plastocyanin-like" evidence="4">
    <location>
        <begin position="392"/>
        <end position="511"/>
    </location>
</feature>
<keyword evidence="2" id="KW-0560">Oxidoreductase</keyword>
<dbReference type="OrthoDB" id="9757546at2"/>
<proteinExistence type="predicted"/>
<accession>A0A3A1NXU9</accession>
<dbReference type="Gene3D" id="2.60.40.420">
    <property type="entry name" value="Cupredoxins - blue copper proteins"/>
    <property type="match status" value="3"/>
</dbReference>
<dbReference type="GO" id="GO:0016491">
    <property type="term" value="F:oxidoreductase activity"/>
    <property type="evidence" value="ECO:0007669"/>
    <property type="project" value="UniProtKB-KW"/>
</dbReference>
<evidence type="ECO:0000256" key="1">
    <source>
        <dbReference type="ARBA" id="ARBA00022723"/>
    </source>
</evidence>
<evidence type="ECO:0000256" key="2">
    <source>
        <dbReference type="ARBA" id="ARBA00023002"/>
    </source>
</evidence>
<dbReference type="Pfam" id="PF00394">
    <property type="entry name" value="Cu-oxidase"/>
    <property type="match status" value="1"/>
</dbReference>
<feature type="domain" description="Plastocyanin-like" evidence="3">
    <location>
        <begin position="202"/>
        <end position="309"/>
    </location>
</feature>
<sequence>MPGIDRPDFKDRRDFIKSAGLAATGFAALPLLGCGTQSRMSLDQGGESNPLAIPRLQAGTIERGERVFRLSLTPGEKEFVPGTASPTIGIDASYLGPTLEMRRGEQVRFHIDNKLAEDATVHWHGFELPATADGGPHQLIRPGERWSPSFEIRQRASLYWYHSHLHRRAGPQVYAGLAAPIYVRDEEEDRLDLPSRYGVDDIPLVVQDRVIDGAGRLVYPLDMHSRMMGVMGERIYVNGTANAVFEAAAGPLRLRLLNGSNARFYTFSLEGDRPMQLIASDGGLLAAPSEVRSLTLAPGERAQVIVDLSEGRPLRLIASSPANAMGMMGGQGGGMMGGGMMGNRADRERQGRTFSILDMRPSGASTPVMLPPTLAALAAPDPSLADRSRRFVLDMGMMGRGMSINGETMDMDVINQRVPVGQWEIWEIANASMMAHPFHIHNVQFRLLDRDGRPPRAEEAGFKDTVIVNPREQVRLLLRFEENTDPDTPYMYHCHILEHEDAGMMGQFVVMAN</sequence>
<comment type="caution">
    <text evidence="6">The sequence shown here is derived from an EMBL/GenBank/DDBJ whole genome shotgun (WGS) entry which is preliminary data.</text>
</comment>
<keyword evidence="7" id="KW-1185">Reference proteome</keyword>
<dbReference type="InterPro" id="IPR011707">
    <property type="entry name" value="Cu-oxidase-like_N"/>
</dbReference>
<gene>
    <name evidence="6" type="ORF">D2V17_20765</name>
</gene>
<evidence type="ECO:0000259" key="5">
    <source>
        <dbReference type="Pfam" id="PF07732"/>
    </source>
</evidence>
<name>A0A3A1NXU9_9SPHN</name>
<feature type="domain" description="Plastocyanin-like" evidence="5">
    <location>
        <begin position="80"/>
        <end position="187"/>
    </location>
</feature>
<dbReference type="Pfam" id="PF07731">
    <property type="entry name" value="Cu-oxidase_2"/>
    <property type="match status" value="1"/>
</dbReference>
<dbReference type="InterPro" id="IPR008972">
    <property type="entry name" value="Cupredoxin"/>
</dbReference>
<dbReference type="Pfam" id="PF07732">
    <property type="entry name" value="Cu-oxidase_3"/>
    <property type="match status" value="1"/>
</dbReference>
<dbReference type="EMBL" id="QXFM01000146">
    <property type="protein sequence ID" value="RIV79107.1"/>
    <property type="molecule type" value="Genomic_DNA"/>
</dbReference>
<dbReference type="PANTHER" id="PTHR48267:SF1">
    <property type="entry name" value="BILIRUBIN OXIDASE"/>
    <property type="match status" value="1"/>
</dbReference>
<dbReference type="InterPro" id="IPR011706">
    <property type="entry name" value="Cu-oxidase_C"/>
</dbReference>
<reference evidence="6 7" key="1">
    <citation type="submission" date="2018-08" db="EMBL/GenBank/DDBJ databases">
        <title>Erythrobacter zhengii sp.nov., a bacterium isolated from deep-sea sediment.</title>
        <authorList>
            <person name="Fang C."/>
            <person name="Wu Y.-H."/>
            <person name="Sun C."/>
            <person name="Wang H."/>
            <person name="Cheng H."/>
            <person name="Meng F.-X."/>
            <person name="Wang C.-S."/>
            <person name="Xu X.-W."/>
        </authorList>
    </citation>
    <scope>NUCLEOTIDE SEQUENCE [LARGE SCALE GENOMIC DNA]</scope>
    <source>
        <strain evidence="6 7">CCTCC AB 2015396</strain>
    </source>
</reference>
<dbReference type="InterPro" id="IPR002355">
    <property type="entry name" value="Cu_oxidase_Cu_BS"/>
</dbReference>
<evidence type="ECO:0000259" key="3">
    <source>
        <dbReference type="Pfam" id="PF00394"/>
    </source>
</evidence>
<keyword evidence="1" id="KW-0479">Metal-binding</keyword>
<dbReference type="CDD" id="cd04232">
    <property type="entry name" value="CuRO_1_CueO_FtsP"/>
    <property type="match status" value="1"/>
</dbReference>
<evidence type="ECO:0000259" key="4">
    <source>
        <dbReference type="Pfam" id="PF07731"/>
    </source>
</evidence>
<dbReference type="AlphaFoldDB" id="A0A3A1NXU9"/>
<dbReference type="InterPro" id="IPR001117">
    <property type="entry name" value="Cu-oxidase_2nd"/>
</dbReference>
<dbReference type="PANTHER" id="PTHR48267">
    <property type="entry name" value="CUPREDOXIN SUPERFAMILY PROTEIN"/>
    <property type="match status" value="1"/>
</dbReference>
<dbReference type="PROSITE" id="PS00080">
    <property type="entry name" value="MULTICOPPER_OXIDASE2"/>
    <property type="match status" value="1"/>
</dbReference>
<dbReference type="Proteomes" id="UP000265366">
    <property type="component" value="Unassembled WGS sequence"/>
</dbReference>